<reference evidence="2" key="1">
    <citation type="submission" date="2016-11" db="UniProtKB">
        <authorList>
            <consortium name="WormBaseParasite"/>
        </authorList>
    </citation>
    <scope>IDENTIFICATION</scope>
</reference>
<proteinExistence type="predicted"/>
<name>A0A1I8HRJ2_9PLAT</name>
<evidence type="ECO:0000313" key="1">
    <source>
        <dbReference type="Proteomes" id="UP000095280"/>
    </source>
</evidence>
<protein>
    <submittedName>
        <fullName evidence="2">Integrase catalytic domain-containing protein</fullName>
    </submittedName>
</protein>
<organism evidence="1 2">
    <name type="scientific">Macrostomum lignano</name>
    <dbReference type="NCBI Taxonomy" id="282301"/>
    <lineage>
        <taxon>Eukaryota</taxon>
        <taxon>Metazoa</taxon>
        <taxon>Spiralia</taxon>
        <taxon>Lophotrochozoa</taxon>
        <taxon>Platyhelminthes</taxon>
        <taxon>Rhabditophora</taxon>
        <taxon>Macrostomorpha</taxon>
        <taxon>Macrostomida</taxon>
        <taxon>Macrostomidae</taxon>
        <taxon>Macrostomum</taxon>
    </lineage>
</organism>
<evidence type="ECO:0000313" key="2">
    <source>
        <dbReference type="WBParaSite" id="maker-uti_cns_0007524-snap-gene-0.4-mRNA-1"/>
    </source>
</evidence>
<accession>A0A1I8HRJ2</accession>
<keyword evidence="1" id="KW-1185">Reference proteome</keyword>
<dbReference type="Proteomes" id="UP000095280">
    <property type="component" value="Unplaced"/>
</dbReference>
<sequence>HQRASLLDCCMSQGDVVGLSSSEIGERIQREATMQGMLDDLTQLDVNEIEALLAGQDPERDLLREMDVMQLDTTPKCCKKSGHFLYRGSNRNQISVVLTQLYCWHLNLVASAGSDVDSECYRRAVSCIQCSTESVHEPTGARLCRDPFDARIKTEFKQLHKSSASSLAAGGPIAAIVKYNISTVMCDGYCIKWVKVPLLVGMPRSSNFEYLSVSPRNICSAGCLPRSSSEALAAAFAAFSAALLASLCMDLAPMSNPPHLGPLTPLGSQQISRIEAHSSGQVALAILQPNPQPTQPIVPHDIASGQDVFELAPPFQTIEAIRQRFMLESGFCTSHINSPIHVQQSSDGNSQSLQQLNITASSSITRSQEIISRKYCLLTNNQRPSCIQIIAQSFAKTHQSNENTPEKHDLADSPDPMRMTKISLSLGQLVIVMREFQIHSASQFLIAVGGRDQLSVEMTIRFGEFLRIKVNRTVGLVGEALVDDFLGLNYFQGYQRQAFAEAAATAVELDSGSSGGVLVQLRVKIFFAGHRLPATAAAPTSAATAATSSSSAATTASTSAVGETATTAGATTTPLLLRLLKHPTPASHSAAAATSDKFNSHRPAVKRHAIVLIESLSGTLLPVKVHISCAQRSARTIVMNCSFLNSTEFGEHGSWTTPFALLYAAASADAAASAATAPSTSTGSAAAAATTRGLCHLDDVI</sequence>
<dbReference type="WBParaSite" id="maker-uti_cns_0007524-snap-gene-0.4-mRNA-1">
    <property type="protein sequence ID" value="maker-uti_cns_0007524-snap-gene-0.4-mRNA-1"/>
    <property type="gene ID" value="maker-uti_cns_0007524-snap-gene-0.4"/>
</dbReference>
<dbReference type="AlphaFoldDB" id="A0A1I8HRJ2"/>